<dbReference type="RefSeq" id="WP_251628764.1">
    <property type="nucleotide sequence ID" value="NZ_JBBMFN010000046.1"/>
</dbReference>
<proteinExistence type="predicted"/>
<dbReference type="Gene3D" id="2.40.380.10">
    <property type="entry name" value="FomD-like"/>
    <property type="match status" value="1"/>
</dbReference>
<evidence type="ECO:0000313" key="3">
    <source>
        <dbReference type="Proteomes" id="UP001465426"/>
    </source>
</evidence>
<organism evidence="2 3">
    <name type="scientific">Niallia hominis</name>
    <dbReference type="NCBI Taxonomy" id="3133173"/>
    <lineage>
        <taxon>Bacteria</taxon>
        <taxon>Bacillati</taxon>
        <taxon>Bacillota</taxon>
        <taxon>Bacilli</taxon>
        <taxon>Bacillales</taxon>
        <taxon>Bacillaceae</taxon>
        <taxon>Niallia</taxon>
    </lineage>
</organism>
<evidence type="ECO:0000259" key="1">
    <source>
        <dbReference type="Pfam" id="PF04167"/>
    </source>
</evidence>
<evidence type="ECO:0000313" key="2">
    <source>
        <dbReference type="EMBL" id="MEQ2467234.1"/>
    </source>
</evidence>
<protein>
    <submittedName>
        <fullName evidence="2">DUF402 domain-containing protein</fullName>
    </submittedName>
</protein>
<accession>A0ABV1F1J4</accession>
<dbReference type="Pfam" id="PF04167">
    <property type="entry name" value="DUF402"/>
    <property type="match status" value="1"/>
</dbReference>
<dbReference type="PANTHER" id="PTHR41271:SF1">
    <property type="entry name" value="DUF402 DOMAIN-CONTAINING PROTEIN"/>
    <property type="match status" value="1"/>
</dbReference>
<dbReference type="InterPro" id="IPR007295">
    <property type="entry name" value="DUF402"/>
</dbReference>
<gene>
    <name evidence="2" type="ORF">WMO63_16380</name>
</gene>
<comment type="caution">
    <text evidence="2">The sequence shown here is derived from an EMBL/GenBank/DDBJ whole genome shotgun (WGS) entry which is preliminary data.</text>
</comment>
<dbReference type="Proteomes" id="UP001465426">
    <property type="component" value="Unassembled WGS sequence"/>
</dbReference>
<sequence>MINGEDSELDMRLKYGKKITERKIRYDSTTEDYPCKLLHADTRKITLLHQVEKPFEMREGKQKLVIPKGTFTFAYYWLDQPYNLYFWRDTTGKYLGAYFNIVRKNWIQNDIVLFEDLIIDLVVKPNGTYYILDQEELPIPLQTFENGYVDDALHMLLERKDNIIEEVKAETKLFLDRIKTV</sequence>
<dbReference type="InterPro" id="IPR035930">
    <property type="entry name" value="FomD-like_sf"/>
</dbReference>
<dbReference type="PANTHER" id="PTHR41271">
    <property type="entry name" value="DUF402 DOMAIN-CONTAINING PROTEIN"/>
    <property type="match status" value="1"/>
</dbReference>
<feature type="domain" description="DUF402" evidence="1">
    <location>
        <begin position="67"/>
        <end position="169"/>
    </location>
</feature>
<dbReference type="SUPFAM" id="SSF159234">
    <property type="entry name" value="FomD-like"/>
    <property type="match status" value="1"/>
</dbReference>
<reference evidence="2 3" key="1">
    <citation type="submission" date="2024-03" db="EMBL/GenBank/DDBJ databases">
        <title>Human intestinal bacterial collection.</title>
        <authorList>
            <person name="Pauvert C."/>
            <person name="Hitch T.C.A."/>
            <person name="Clavel T."/>
        </authorList>
    </citation>
    <scope>NUCLEOTIDE SEQUENCE [LARGE SCALE GENOMIC DNA]</scope>
    <source>
        <strain evidence="2 3">CLA-SR-H024</strain>
    </source>
</reference>
<name>A0ABV1F1J4_9BACI</name>
<keyword evidence="3" id="KW-1185">Reference proteome</keyword>
<dbReference type="EMBL" id="JBBMFN010000046">
    <property type="protein sequence ID" value="MEQ2467234.1"/>
    <property type="molecule type" value="Genomic_DNA"/>
</dbReference>